<organism evidence="10 11">
    <name type="scientific">Desulfurispira natronophila</name>
    <dbReference type="NCBI Taxonomy" id="682562"/>
    <lineage>
        <taxon>Bacteria</taxon>
        <taxon>Pseudomonadati</taxon>
        <taxon>Chrysiogenota</taxon>
        <taxon>Chrysiogenia</taxon>
        <taxon>Chrysiogenales</taxon>
        <taxon>Chrysiogenaceae</taxon>
        <taxon>Desulfurispira</taxon>
    </lineage>
</organism>
<keyword evidence="5" id="KW-0732">Signal</keyword>
<gene>
    <name evidence="10" type="ORF">HNR37_000483</name>
</gene>
<dbReference type="PANTHER" id="PTHR43742">
    <property type="entry name" value="TRIMETHYLAMINE-N-OXIDE REDUCTASE"/>
    <property type="match status" value="1"/>
</dbReference>
<evidence type="ECO:0000256" key="1">
    <source>
        <dbReference type="ARBA" id="ARBA00010312"/>
    </source>
</evidence>
<dbReference type="InterPro" id="IPR006311">
    <property type="entry name" value="TAT_signal"/>
</dbReference>
<dbReference type="Gene3D" id="3.40.228.10">
    <property type="entry name" value="Dimethylsulfoxide Reductase, domain 2"/>
    <property type="match status" value="1"/>
</dbReference>
<reference evidence="10 11" key="1">
    <citation type="submission" date="2020-08" db="EMBL/GenBank/DDBJ databases">
        <title>Genomic Encyclopedia of Type Strains, Phase IV (KMG-IV): sequencing the most valuable type-strain genomes for metagenomic binning, comparative biology and taxonomic classification.</title>
        <authorList>
            <person name="Goeker M."/>
        </authorList>
    </citation>
    <scope>NUCLEOTIDE SEQUENCE [LARGE SCALE GENOMIC DNA]</scope>
    <source>
        <strain evidence="10 11">DSM 22071</strain>
    </source>
</reference>
<dbReference type="GO" id="GO:0043546">
    <property type="term" value="F:molybdopterin cofactor binding"/>
    <property type="evidence" value="ECO:0007669"/>
    <property type="project" value="InterPro"/>
</dbReference>
<dbReference type="Pfam" id="PF01568">
    <property type="entry name" value="Molydop_binding"/>
    <property type="match status" value="1"/>
</dbReference>
<name>A0A7W7Y3L0_9BACT</name>
<dbReference type="InterPro" id="IPR006656">
    <property type="entry name" value="Mopterin_OxRdtase"/>
</dbReference>
<keyword evidence="2" id="KW-0004">4Fe-4S</keyword>
<dbReference type="EMBL" id="JACHID010000002">
    <property type="protein sequence ID" value="MBB5021177.1"/>
    <property type="molecule type" value="Genomic_DNA"/>
</dbReference>
<dbReference type="GO" id="GO:0016491">
    <property type="term" value="F:oxidoreductase activity"/>
    <property type="evidence" value="ECO:0007669"/>
    <property type="project" value="UniProtKB-KW"/>
</dbReference>
<evidence type="ECO:0000259" key="9">
    <source>
        <dbReference type="PROSITE" id="PS51669"/>
    </source>
</evidence>
<dbReference type="GO" id="GO:0046872">
    <property type="term" value="F:metal ion binding"/>
    <property type="evidence" value="ECO:0007669"/>
    <property type="project" value="UniProtKB-KW"/>
</dbReference>
<evidence type="ECO:0000256" key="6">
    <source>
        <dbReference type="ARBA" id="ARBA00023002"/>
    </source>
</evidence>
<dbReference type="InterPro" id="IPR050612">
    <property type="entry name" value="Prok_Mopterin_Oxidored"/>
</dbReference>
<dbReference type="GO" id="GO:0051539">
    <property type="term" value="F:4 iron, 4 sulfur cluster binding"/>
    <property type="evidence" value="ECO:0007669"/>
    <property type="project" value="UniProtKB-KW"/>
</dbReference>
<protein>
    <submittedName>
        <fullName evidence="10">Tetrathionate reductase subunit A</fullName>
    </submittedName>
</protein>
<dbReference type="PROSITE" id="PS51318">
    <property type="entry name" value="TAT"/>
    <property type="match status" value="1"/>
</dbReference>
<dbReference type="RefSeq" id="WP_183729371.1">
    <property type="nucleotide sequence ID" value="NZ_JACHID010000002.1"/>
</dbReference>
<dbReference type="CDD" id="cd02758">
    <property type="entry name" value="MopB_Tetrathionate-Ra"/>
    <property type="match status" value="1"/>
</dbReference>
<proteinExistence type="inferred from homology"/>
<dbReference type="Proteomes" id="UP000528322">
    <property type="component" value="Unassembled WGS sequence"/>
</dbReference>
<sequence length="1009" mass="111000">MEKSRRRFLAGTAAVAGLSALGGYRETLGAMATFSDKGARTKDTVYGNAEEPEVTIGSDGKPKFNPRYKMAASVCNGCPTHCGVRVKIDRESGEVVRTTGNPYSLLSSDPWLPYDTPLAKSYTWTSGHDDSGNEHRSTACARGNVVLDKLNDKFRVLRPLKRVGKRGEDRWEPISIEQLMREVVDGGNLFGEGHVDGLRSIYDPETPIDSSNPEMGPKSNQLAIFGTGNEGRQAFMVQRFAQSFGTPNFFGHTSICGLSMRAGEAAFLSGLGADPHLKPDFEECEFLLTIGTSPAQAGNPFKRQAKLLARARSDKNLKYVVVGPMLTNCDSVAVGNRSRWLPIKPGEDLALVMGMIRWIVESDRHNRDYLQLPSAEAMEAAGEPSFTNATHLIIQAGDLEGHILVDGEDALVIDADDDTLKRASSVRKARLEVDETVQWQGRSYRVKSAFTLMKAAAFEHTLEEYSSYCGVPVQDIEEIAREFTSHGRKVAIDCHGGTMHTTGFYTTYAIMMLGGLVGNLNYRGGMSVGGGKFRDFNGPRYNMVAYTGKTGARGYRADRARRAYEDTKEYRDRVAAGKNPYPAKDTWYPFARALVSEVIVSSINEYPYKLKALISWNANFVYGQSGFEHILDDLKDPQRSIPLIVAIDPFINESSRYADYIIPDAVLYETWGVVSPWNGYLTKANNFRYPIVDAPQEQFANGEPITMDSFVIELGKVLGMPGFGANAINGQDGSRYPMERPEDFYLRVFENVALDGTPVPDASDEEIELAGIEHLVDALKRVNGSNWRKVAYCMARGGRFADKDTAYRGKLLGSTYRNPISIYSERVGNTRNSLTGQKYSGVPRYYPQSFTDGTPVQRTYDSDKFSLRAFSYKSSVLSQASAASEMLTDLRYTTYVDLNPVAAQRLGLKHGDVVKVTSPGGSIEGLLRLRQGVHPEAVAIEHGAGREGEGAVTLQIGNETLQGRISRRSGISINKIGMVDNSRQTVSTMADFVVGSNARQAIPVQVSRA</sequence>
<accession>A0A7W7Y3L0</accession>
<evidence type="ECO:0000256" key="8">
    <source>
        <dbReference type="ARBA" id="ARBA00023014"/>
    </source>
</evidence>
<dbReference type="PROSITE" id="PS51669">
    <property type="entry name" value="4FE4S_MOW_BIS_MGD"/>
    <property type="match status" value="1"/>
</dbReference>
<dbReference type="InterPro" id="IPR006657">
    <property type="entry name" value="MoPterin_dinucl-bd_dom"/>
</dbReference>
<dbReference type="AlphaFoldDB" id="A0A7W7Y3L0"/>
<dbReference type="PANTHER" id="PTHR43742:SF9">
    <property type="entry name" value="TETRATHIONATE REDUCTASE SUBUNIT A"/>
    <property type="match status" value="1"/>
</dbReference>
<dbReference type="SMART" id="SM00926">
    <property type="entry name" value="Molybdop_Fe4S4"/>
    <property type="match status" value="1"/>
</dbReference>
<keyword evidence="7" id="KW-0408">Iron</keyword>
<keyword evidence="4" id="KW-0479">Metal-binding</keyword>
<keyword evidence="8" id="KW-0411">Iron-sulfur</keyword>
<evidence type="ECO:0000313" key="10">
    <source>
        <dbReference type="EMBL" id="MBB5021177.1"/>
    </source>
</evidence>
<evidence type="ECO:0000256" key="3">
    <source>
        <dbReference type="ARBA" id="ARBA00022505"/>
    </source>
</evidence>
<evidence type="ECO:0000256" key="7">
    <source>
        <dbReference type="ARBA" id="ARBA00023004"/>
    </source>
</evidence>
<dbReference type="InterPro" id="IPR009010">
    <property type="entry name" value="Asp_de-COase-like_dom_sf"/>
</dbReference>
<dbReference type="SUPFAM" id="SSF53706">
    <property type="entry name" value="Formate dehydrogenase/DMSO reductase, domains 1-3"/>
    <property type="match status" value="1"/>
</dbReference>
<evidence type="ECO:0000256" key="2">
    <source>
        <dbReference type="ARBA" id="ARBA00022485"/>
    </source>
</evidence>
<dbReference type="Gene3D" id="3.30.200.210">
    <property type="match status" value="1"/>
</dbReference>
<keyword evidence="3" id="KW-0500">Molybdenum</keyword>
<comment type="caution">
    <text evidence="10">The sequence shown here is derived from an EMBL/GenBank/DDBJ whole genome shotgun (WGS) entry which is preliminary data.</text>
</comment>
<evidence type="ECO:0000313" key="11">
    <source>
        <dbReference type="Proteomes" id="UP000528322"/>
    </source>
</evidence>
<feature type="domain" description="4Fe-4S Mo/W bis-MGD-type" evidence="9">
    <location>
        <begin position="68"/>
        <end position="154"/>
    </location>
</feature>
<dbReference type="SUPFAM" id="SSF50692">
    <property type="entry name" value="ADC-like"/>
    <property type="match status" value="1"/>
</dbReference>
<evidence type="ECO:0000256" key="5">
    <source>
        <dbReference type="ARBA" id="ARBA00022729"/>
    </source>
</evidence>
<comment type="similarity">
    <text evidence="1">Belongs to the prokaryotic molybdopterin-containing oxidoreductase family.</text>
</comment>
<evidence type="ECO:0000256" key="4">
    <source>
        <dbReference type="ARBA" id="ARBA00022723"/>
    </source>
</evidence>
<keyword evidence="11" id="KW-1185">Reference proteome</keyword>
<dbReference type="Pfam" id="PF00384">
    <property type="entry name" value="Molybdopterin"/>
    <property type="match status" value="1"/>
</dbReference>
<keyword evidence="6" id="KW-0560">Oxidoreductase</keyword>
<dbReference type="Gene3D" id="2.40.40.20">
    <property type="match status" value="1"/>
</dbReference>
<dbReference type="InterPro" id="IPR006963">
    <property type="entry name" value="Mopterin_OxRdtase_4Fe-4S_dom"/>
</dbReference>
<dbReference type="Gene3D" id="3.40.50.740">
    <property type="match status" value="1"/>
</dbReference>
<dbReference type="InterPro" id="IPR041929">
    <property type="entry name" value="Tetrathionate-R_A_N"/>
</dbReference>